<sequence length="33" mass="3829">AIHDYITWWNTDRSQARLEGMSPVQYRAHALAA</sequence>
<reference evidence="2 3" key="1">
    <citation type="submission" date="2019-03" db="EMBL/GenBank/DDBJ databases">
        <title>Genomic analyses of the natural microbiome of Caenorhabditis elegans.</title>
        <authorList>
            <person name="Samuel B."/>
        </authorList>
    </citation>
    <scope>NUCLEOTIDE SEQUENCE [LARGE SCALE GENOMIC DNA]</scope>
    <source>
        <strain evidence="2 3">JUb65</strain>
    </source>
</reference>
<proteinExistence type="predicted"/>
<dbReference type="GO" id="GO:0015074">
    <property type="term" value="P:DNA integration"/>
    <property type="evidence" value="ECO:0007669"/>
    <property type="project" value="InterPro"/>
</dbReference>
<evidence type="ECO:0000313" key="3">
    <source>
        <dbReference type="Proteomes" id="UP000295764"/>
    </source>
</evidence>
<evidence type="ECO:0000259" key="1">
    <source>
        <dbReference type="Pfam" id="PF13333"/>
    </source>
</evidence>
<feature type="non-terminal residue" evidence="2">
    <location>
        <position position="1"/>
    </location>
</feature>
<gene>
    <name evidence="2" type="ORF">EDF64_1121</name>
</gene>
<dbReference type="AlphaFoldDB" id="A0A4R6DEI3"/>
<comment type="caution">
    <text evidence="2">The sequence shown here is derived from an EMBL/GenBank/DDBJ whole genome shotgun (WGS) entry which is preliminary data.</text>
</comment>
<dbReference type="Proteomes" id="UP000295764">
    <property type="component" value="Unassembled WGS sequence"/>
</dbReference>
<protein>
    <submittedName>
        <fullName evidence="2">Integrase-like protein</fullName>
    </submittedName>
</protein>
<dbReference type="Pfam" id="PF13333">
    <property type="entry name" value="rve_2"/>
    <property type="match status" value="1"/>
</dbReference>
<accession>A0A4R6DEI3</accession>
<feature type="domain" description="Integrase catalytic" evidence="1">
    <location>
        <begin position="1"/>
        <end position="31"/>
    </location>
</feature>
<name>A0A4R6DEI3_9MICO</name>
<dbReference type="EMBL" id="SNVW01000012">
    <property type="protein sequence ID" value="TDN42359.1"/>
    <property type="molecule type" value="Genomic_DNA"/>
</dbReference>
<dbReference type="InterPro" id="IPR001584">
    <property type="entry name" value="Integrase_cat-core"/>
</dbReference>
<evidence type="ECO:0000313" key="2">
    <source>
        <dbReference type="EMBL" id="TDN42359.1"/>
    </source>
</evidence>
<organism evidence="2 3">
    <name type="scientific">Curtobacterium flaccumfaciens</name>
    <dbReference type="NCBI Taxonomy" id="2035"/>
    <lineage>
        <taxon>Bacteria</taxon>
        <taxon>Bacillati</taxon>
        <taxon>Actinomycetota</taxon>
        <taxon>Actinomycetes</taxon>
        <taxon>Micrococcales</taxon>
        <taxon>Microbacteriaceae</taxon>
        <taxon>Curtobacterium</taxon>
    </lineage>
</organism>